<dbReference type="InterPro" id="IPR050923">
    <property type="entry name" value="Cell_Proc_Reg/RNA_Proc"/>
</dbReference>
<reference evidence="2 3" key="1">
    <citation type="journal article" date="2015" name="Genome Biol. Evol.">
        <title>The genome of winter moth (Operophtera brumata) provides a genomic perspective on sexual dimorphism and phenology.</title>
        <authorList>
            <person name="Derks M.F."/>
            <person name="Smit S."/>
            <person name="Salis L."/>
            <person name="Schijlen E."/>
            <person name="Bossers A."/>
            <person name="Mateman C."/>
            <person name="Pijl A.S."/>
            <person name="de Ridder D."/>
            <person name="Groenen M.A."/>
            <person name="Visser M.E."/>
            <person name="Megens H.J."/>
        </authorList>
    </citation>
    <scope>NUCLEOTIDE SEQUENCE [LARGE SCALE GENOMIC DNA]</scope>
    <source>
        <strain evidence="2">WM2013NL</strain>
        <tissue evidence="2">Head and thorax</tissue>
    </source>
</reference>
<dbReference type="STRING" id="104452.A0A0L7KPE2"/>
<gene>
    <name evidence="2" type="ORF">OBRU01_23379</name>
</gene>
<accession>A0A0L7KPE2</accession>
<dbReference type="Gene3D" id="2.60.200.20">
    <property type="match status" value="1"/>
</dbReference>
<comment type="caution">
    <text evidence="2">The sequence shown here is derived from an EMBL/GenBank/DDBJ whole genome shotgun (WGS) entry which is preliminary data.</text>
</comment>
<proteinExistence type="predicted"/>
<keyword evidence="3" id="KW-1185">Reference proteome</keyword>
<name>A0A0L7KPE2_OPEBR</name>
<dbReference type="PROSITE" id="PS50006">
    <property type="entry name" value="FHA_DOMAIN"/>
    <property type="match status" value="1"/>
</dbReference>
<dbReference type="InterPro" id="IPR008984">
    <property type="entry name" value="SMAD_FHA_dom_sf"/>
</dbReference>
<dbReference type="Proteomes" id="UP000037510">
    <property type="component" value="Unassembled WGS sequence"/>
</dbReference>
<feature type="domain" description="FHA" evidence="1">
    <location>
        <begin position="8"/>
        <end position="46"/>
    </location>
</feature>
<protein>
    <submittedName>
        <fullName evidence="2">Putative smad nuclear interacting protein</fullName>
    </submittedName>
</protein>
<dbReference type="EMBL" id="JTDY01007781">
    <property type="protein sequence ID" value="KOB64946.1"/>
    <property type="molecule type" value="Genomic_DNA"/>
</dbReference>
<dbReference type="SUPFAM" id="SSF49879">
    <property type="entry name" value="SMAD/FHA domain"/>
    <property type="match status" value="1"/>
</dbReference>
<dbReference type="InterPro" id="IPR000253">
    <property type="entry name" value="FHA_dom"/>
</dbReference>
<dbReference type="Pfam" id="PF00498">
    <property type="entry name" value="FHA"/>
    <property type="match status" value="1"/>
</dbReference>
<dbReference type="AlphaFoldDB" id="A0A0L7KPE2"/>
<organism evidence="2 3">
    <name type="scientific">Operophtera brumata</name>
    <name type="common">Winter moth</name>
    <name type="synonym">Phalaena brumata</name>
    <dbReference type="NCBI Taxonomy" id="104452"/>
    <lineage>
        <taxon>Eukaryota</taxon>
        <taxon>Metazoa</taxon>
        <taxon>Ecdysozoa</taxon>
        <taxon>Arthropoda</taxon>
        <taxon>Hexapoda</taxon>
        <taxon>Insecta</taxon>
        <taxon>Pterygota</taxon>
        <taxon>Neoptera</taxon>
        <taxon>Endopterygota</taxon>
        <taxon>Lepidoptera</taxon>
        <taxon>Glossata</taxon>
        <taxon>Ditrysia</taxon>
        <taxon>Geometroidea</taxon>
        <taxon>Geometridae</taxon>
        <taxon>Larentiinae</taxon>
        <taxon>Operophtera</taxon>
    </lineage>
</organism>
<sequence>MTTTQHPRHHCVLQYKALAQADEPTSGWYLYDLGSTHGTYLNKDKLKVSHYTRVRVGHQIKFGNSTRTYILTVTNKSLQELLDQFQTTLDLYSGTDPSSRPRLPRLRENKKLTSNIQHMLCGGWRLESAAQTCFVLPRPLKAYTQTGYDQKLSGHNFFDEYNALKDASA</sequence>
<evidence type="ECO:0000259" key="1">
    <source>
        <dbReference type="PROSITE" id="PS50006"/>
    </source>
</evidence>
<dbReference type="PANTHER" id="PTHR23308">
    <property type="entry name" value="NUCLEAR INHIBITOR OF PROTEIN PHOSPHATASE-1"/>
    <property type="match status" value="1"/>
</dbReference>
<evidence type="ECO:0000313" key="3">
    <source>
        <dbReference type="Proteomes" id="UP000037510"/>
    </source>
</evidence>
<evidence type="ECO:0000313" key="2">
    <source>
        <dbReference type="EMBL" id="KOB64946.1"/>
    </source>
</evidence>